<keyword evidence="5" id="KW-1185">Reference proteome</keyword>
<comment type="caution">
    <text evidence="4">The sequence shown here is derived from an EMBL/GenBank/DDBJ whole genome shotgun (WGS) entry which is preliminary data.</text>
</comment>
<dbReference type="OrthoDB" id="5592888at2"/>
<dbReference type="InterPro" id="IPR011990">
    <property type="entry name" value="TPR-like_helical_dom_sf"/>
</dbReference>
<dbReference type="PANTHER" id="PTHR44186:SF1">
    <property type="entry name" value="BARDET-BIEDL SYNDROME 4 PROTEIN"/>
    <property type="match status" value="1"/>
</dbReference>
<keyword evidence="1" id="KW-0677">Repeat</keyword>
<dbReference type="SUPFAM" id="SSF48452">
    <property type="entry name" value="TPR-like"/>
    <property type="match status" value="2"/>
</dbReference>
<protein>
    <submittedName>
        <fullName evidence="4">Tetratricopeptide repeat protein</fullName>
    </submittedName>
</protein>
<feature type="chain" id="PRO_5018773310" evidence="3">
    <location>
        <begin position="32"/>
        <end position="419"/>
    </location>
</feature>
<evidence type="ECO:0000256" key="1">
    <source>
        <dbReference type="ARBA" id="ARBA00022737"/>
    </source>
</evidence>
<gene>
    <name evidence="4" type="ORF">EKG39_01105</name>
</gene>
<evidence type="ECO:0000256" key="3">
    <source>
        <dbReference type="SAM" id="SignalP"/>
    </source>
</evidence>
<evidence type="ECO:0000313" key="4">
    <source>
        <dbReference type="EMBL" id="RTR34308.1"/>
    </source>
</evidence>
<sequence length="419" mass="47249">MRKVSFKSTSIAATLLLSLGGSLALVPAVNAAEKCEIDTRKSKAVGQSSAKKVQKSFKAYQEGDIDAAIEVLLEADPRHDFDKAYIARMLGNFYAEKSQMGTAIKYLKTAVDFDVLGGTDTAATLRLYADLLLQEKKFKEAIPYYYRWMEFTCKQEAQIYRRIGIAYSEQKNWNKVLEVADKGLAISDKPDKGLYQMKLTAYFNQKKYPEAVKVLETMVPLFQDDKRLWVQLAQFYLMTEKYTKSLATYDLAYKNGFLETAGNITRLTQLLAQNGSPYRAAKIYEKHMKSGLIKEEEKTLAILAGFYHNAKELKEAALYYGKAAEAGNNGKYYLRQGRILSLDGKSKSAIPVLKKALDAGIKHPGEAQFELALAYLNLKQYKSAYKRCNLAIKDDKTARSAKGYISYIKEKARIHNVTL</sequence>
<accession>A0A3S0IYQ0</accession>
<dbReference type="EMBL" id="RXNV01000001">
    <property type="protein sequence ID" value="RTR34308.1"/>
    <property type="molecule type" value="Genomic_DNA"/>
</dbReference>
<evidence type="ECO:0000256" key="2">
    <source>
        <dbReference type="ARBA" id="ARBA00022803"/>
    </source>
</evidence>
<feature type="signal peptide" evidence="3">
    <location>
        <begin position="1"/>
        <end position="31"/>
    </location>
</feature>
<dbReference type="AlphaFoldDB" id="A0A3S0IYQ0"/>
<dbReference type="InterPro" id="IPR019734">
    <property type="entry name" value="TPR_rpt"/>
</dbReference>
<evidence type="ECO:0000313" key="5">
    <source>
        <dbReference type="Proteomes" id="UP000282060"/>
    </source>
</evidence>
<dbReference type="Proteomes" id="UP000282060">
    <property type="component" value="Unassembled WGS sequence"/>
</dbReference>
<dbReference type="SMART" id="SM00028">
    <property type="entry name" value="TPR"/>
    <property type="match status" value="3"/>
</dbReference>
<keyword evidence="2" id="KW-0802">TPR repeat</keyword>
<dbReference type="RefSeq" id="WP_126503422.1">
    <property type="nucleotide sequence ID" value="NZ_RXNV01000001.1"/>
</dbReference>
<dbReference type="Gene3D" id="1.25.40.10">
    <property type="entry name" value="Tetratricopeptide repeat domain"/>
    <property type="match status" value="3"/>
</dbReference>
<dbReference type="PANTHER" id="PTHR44186">
    <property type="match status" value="1"/>
</dbReference>
<keyword evidence="3" id="KW-0732">Signal</keyword>
<name>A0A3S0IYQ0_9GAMM</name>
<proteinExistence type="predicted"/>
<organism evidence="4 5">
    <name type="scientific">Shewanella atlantica</name>
    <dbReference type="NCBI Taxonomy" id="271099"/>
    <lineage>
        <taxon>Bacteria</taxon>
        <taxon>Pseudomonadati</taxon>
        <taxon>Pseudomonadota</taxon>
        <taxon>Gammaproteobacteria</taxon>
        <taxon>Alteromonadales</taxon>
        <taxon>Shewanellaceae</taxon>
        <taxon>Shewanella</taxon>
    </lineage>
</organism>
<reference evidence="4 5" key="1">
    <citation type="submission" date="2018-12" db="EMBL/GenBank/DDBJ databases">
        <authorList>
            <person name="Yu L."/>
        </authorList>
    </citation>
    <scope>NUCLEOTIDE SEQUENCE [LARGE SCALE GENOMIC DNA]</scope>
    <source>
        <strain evidence="4 5">HAW-EB5</strain>
    </source>
</reference>